<proteinExistence type="inferred from homology"/>
<reference evidence="4" key="1">
    <citation type="submission" date="2014-04" db="EMBL/GenBank/DDBJ databases">
        <title>Evolutionary Origins and Diversification of the Mycorrhizal Mutualists.</title>
        <authorList>
            <consortium name="DOE Joint Genome Institute"/>
            <consortium name="Mycorrhizal Genomics Consortium"/>
            <person name="Kohler A."/>
            <person name="Kuo A."/>
            <person name="Nagy L.G."/>
            <person name="Floudas D."/>
            <person name="Copeland A."/>
            <person name="Barry K.W."/>
            <person name="Cichocki N."/>
            <person name="Veneault-Fourrey C."/>
            <person name="LaButti K."/>
            <person name="Lindquist E.A."/>
            <person name="Lipzen A."/>
            <person name="Lundell T."/>
            <person name="Morin E."/>
            <person name="Murat C."/>
            <person name="Riley R."/>
            <person name="Ohm R."/>
            <person name="Sun H."/>
            <person name="Tunlid A."/>
            <person name="Henrissat B."/>
            <person name="Grigoriev I.V."/>
            <person name="Hibbett D.S."/>
            <person name="Martin F."/>
        </authorList>
    </citation>
    <scope>NUCLEOTIDE SEQUENCE [LARGE SCALE GENOMIC DNA]</scope>
    <source>
        <strain evidence="4">FD-334 SS-4</strain>
    </source>
</reference>
<evidence type="ECO:0000256" key="1">
    <source>
        <dbReference type="RuleBase" id="RU363098"/>
    </source>
</evidence>
<dbReference type="PANTHER" id="PTHR23079:SF55">
    <property type="entry name" value="RNA-DIRECTED RNA POLYMERASE"/>
    <property type="match status" value="1"/>
</dbReference>
<comment type="catalytic activity">
    <reaction evidence="1">
        <text>RNA(n) + a ribonucleoside 5'-triphosphate = RNA(n+1) + diphosphate</text>
        <dbReference type="Rhea" id="RHEA:21248"/>
        <dbReference type="Rhea" id="RHEA-COMP:14527"/>
        <dbReference type="Rhea" id="RHEA-COMP:17342"/>
        <dbReference type="ChEBI" id="CHEBI:33019"/>
        <dbReference type="ChEBI" id="CHEBI:61557"/>
        <dbReference type="ChEBI" id="CHEBI:140395"/>
        <dbReference type="EC" id="2.7.7.48"/>
    </reaction>
</comment>
<feature type="domain" description="RDRP core" evidence="2">
    <location>
        <begin position="425"/>
        <end position="1038"/>
    </location>
</feature>
<protein>
    <recommendedName>
        <fullName evidence="1">RNA-dependent RNA polymerase</fullName>
        <ecNumber evidence="1">2.7.7.48</ecNumber>
    </recommendedName>
</protein>
<dbReference type="GO" id="GO:0003968">
    <property type="term" value="F:RNA-directed RNA polymerase activity"/>
    <property type="evidence" value="ECO:0007669"/>
    <property type="project" value="UniProtKB-KW"/>
</dbReference>
<sequence>MDLNIKSIPNEVNNWEVTRAIARVLHSADFAPIDPEGRLLNFRVKLNDNPAGGVRNDGTGVLTLPTEEMAYRFLSFVYKDPIKISSRKLKFSRHNKPPYIGLVETLRKTPYINPDIEEERQGKIRALDTKFRVDAVQFGIFYQPRYPTSDKDRLSPRAFSIEWERDYIKDSIAWLRFDYDHKLIRITLGNELTEHNGFNLAISHSSIRKIGVGYEGKPYICFDTLTPPVMESIQFNRTMTGNHEVDNRKFKHRVGSIHEGHAIVAPYCPHLRLVLYNDQYRDVIDNFIQMCDTAGLPMSMIIRCNPGFTQIETLRQEFFRPRRLYELHKTLGRFDWPIAFQLESLLHNGLLHTGDIDELLPRIRVLIDKHTTRSSEFVGELLRRYNEALQVRPARDSPMKCFKSVEDKFELYPSSKVFRCYHVTFTPTRMILEGPYASQSNRVIRRYQGYEDHFMRVDFRDEDRLQYRWDREVDGTPFLIERVGRTLKDGFSLAGRPFEFLAYSSSALREHAVWFMNPFSHTGGLNVNAAIIRDSLGDFKRTKLLKCPSKYAARLAQAFTATDPSVDILREEWEVVDDIGEEPYQFTDGVGAISKALGDRIWAKLCETKRNPERLIQPWAYQIRFLGYKGVVVVNPFLDKREGGIQMQLRPSMGKFETKAADSKIAPLEIAQAFEQPNPCYLNRPLVMLLEDVGVRRDAFLELQHLAVADAKTMDDSIVQFCSVLGAHRLGNSYRLRELLGRLRDRFNMDLKSDGKTIGIDNPFLRQIRQVTMTDILRDIKHGARIPVPDSYLLVGVADEGPAYIGKPGFENVYCLSVGEIYACVQRPGEAEPTWIEGNVSISRSPVVHLGDVQRVRAVGKPPTDVPCLFAHLKNVVVMPSVGPRSLASCLGGGDVDGDLFSVICHDSILPNSIETPASYTPLPTKELERDSTVEDICDFVVEYIHSDVLGLLSDRLLVIADQSALGMRDDNCILLAELCSHAVDYPKQGTPPDIENNQLPRTLIRCKPDWHAAEVVSPRHTDYYESNKALGFLFRSISMDEEPIIPLDVAPVPPLSDPISISLLAVVEPHLGSASFVEHHPLTLLRIYRRYVDELRYICATHTLSNTRGVRLIEAEIVVGTILAKCSQTRWRKERMYRMRLHAQTLVSDVQRSLSEKPSTDPNIELIQALEISWSAWDLSLRRRNEFGAQSFGLIALGTLFDCLDKLESRSRSIS</sequence>
<name>A0A0D2PEJ9_HYPSF</name>
<keyword evidence="1" id="KW-0694">RNA-binding</keyword>
<dbReference type="STRING" id="945553.A0A0D2PEJ9"/>
<keyword evidence="1" id="KW-0696">RNA-directed RNA polymerase</keyword>
<accession>A0A0D2PEJ9</accession>
<dbReference type="InterPro" id="IPR007855">
    <property type="entry name" value="RDRP"/>
</dbReference>
<keyword evidence="4" id="KW-1185">Reference proteome</keyword>
<dbReference type="GO" id="GO:0030422">
    <property type="term" value="P:siRNA processing"/>
    <property type="evidence" value="ECO:0007669"/>
    <property type="project" value="TreeGrafter"/>
</dbReference>
<dbReference type="EMBL" id="KN817587">
    <property type="protein sequence ID" value="KJA18610.1"/>
    <property type="molecule type" value="Genomic_DNA"/>
</dbReference>
<dbReference type="GO" id="GO:0003723">
    <property type="term" value="F:RNA binding"/>
    <property type="evidence" value="ECO:0007669"/>
    <property type="project" value="UniProtKB-KW"/>
</dbReference>
<keyword evidence="1" id="KW-0808">Transferase</keyword>
<dbReference type="OrthoDB" id="6513042at2759"/>
<keyword evidence="1" id="KW-0548">Nucleotidyltransferase</keyword>
<dbReference type="GO" id="GO:0031380">
    <property type="term" value="C:nuclear RNA-directed RNA polymerase complex"/>
    <property type="evidence" value="ECO:0007669"/>
    <property type="project" value="TreeGrafter"/>
</dbReference>
<dbReference type="Proteomes" id="UP000054270">
    <property type="component" value="Unassembled WGS sequence"/>
</dbReference>
<dbReference type="AlphaFoldDB" id="A0A0D2PEJ9"/>
<gene>
    <name evidence="3" type="ORF">HYPSUDRAFT_45158</name>
</gene>
<evidence type="ECO:0000259" key="2">
    <source>
        <dbReference type="Pfam" id="PF05183"/>
    </source>
</evidence>
<evidence type="ECO:0000313" key="3">
    <source>
        <dbReference type="EMBL" id="KJA18610.1"/>
    </source>
</evidence>
<dbReference type="OMA" id="WFEYDHK"/>
<evidence type="ECO:0000313" key="4">
    <source>
        <dbReference type="Proteomes" id="UP000054270"/>
    </source>
</evidence>
<dbReference type="Pfam" id="PF05183">
    <property type="entry name" value="RdRP"/>
    <property type="match status" value="1"/>
</dbReference>
<dbReference type="PANTHER" id="PTHR23079">
    <property type="entry name" value="RNA-DEPENDENT RNA POLYMERASE"/>
    <property type="match status" value="1"/>
</dbReference>
<dbReference type="EC" id="2.7.7.48" evidence="1"/>
<dbReference type="InterPro" id="IPR057596">
    <property type="entry name" value="RDRP_core"/>
</dbReference>
<organism evidence="3 4">
    <name type="scientific">Hypholoma sublateritium (strain FD-334 SS-4)</name>
    <dbReference type="NCBI Taxonomy" id="945553"/>
    <lineage>
        <taxon>Eukaryota</taxon>
        <taxon>Fungi</taxon>
        <taxon>Dikarya</taxon>
        <taxon>Basidiomycota</taxon>
        <taxon>Agaricomycotina</taxon>
        <taxon>Agaricomycetes</taxon>
        <taxon>Agaricomycetidae</taxon>
        <taxon>Agaricales</taxon>
        <taxon>Agaricineae</taxon>
        <taxon>Strophariaceae</taxon>
        <taxon>Hypholoma</taxon>
    </lineage>
</organism>
<comment type="similarity">
    <text evidence="1">Belongs to the RdRP family.</text>
</comment>